<protein>
    <recommendedName>
        <fullName evidence="3">Sigma-70, region 4</fullName>
    </recommendedName>
</protein>
<name>A0A1M5DBW7_9CLOT</name>
<dbReference type="SUPFAM" id="SSF88659">
    <property type="entry name" value="Sigma3 and sigma4 domains of RNA polymerase sigma factors"/>
    <property type="match status" value="1"/>
</dbReference>
<evidence type="ECO:0000313" key="2">
    <source>
        <dbReference type="Proteomes" id="UP000184245"/>
    </source>
</evidence>
<keyword evidence="2" id="KW-1185">Reference proteome</keyword>
<evidence type="ECO:0008006" key="3">
    <source>
        <dbReference type="Google" id="ProtNLM"/>
    </source>
</evidence>
<sequence length="167" mass="19553">MILTREFFANYKYLGSMIKSMERRLRYFEKHPLTSEHGVVRGSMGVFPYAECHFVVSGASVKSSSEREDTIKQLIIDLTANKRLYEDMKLDIESFVENSELFNLEERTIFRLKFIDDMKDREIGEELGYDRSTISKKIEDILNKIPDSYSDAEIYSMLRKVSPNSHL</sequence>
<proteinExistence type="predicted"/>
<dbReference type="Proteomes" id="UP000184245">
    <property type="component" value="Unassembled WGS sequence"/>
</dbReference>
<reference evidence="1 2" key="1">
    <citation type="submission" date="2016-11" db="EMBL/GenBank/DDBJ databases">
        <authorList>
            <person name="Jaros S."/>
            <person name="Januszkiewicz K."/>
            <person name="Wedrychowicz H."/>
        </authorList>
    </citation>
    <scope>NUCLEOTIDE SEQUENCE [LARGE SCALE GENOMIC DNA]</scope>
    <source>
        <strain evidence="1 2">DSM 17459</strain>
    </source>
</reference>
<dbReference type="STRING" id="1122155.SAMN02745158_04493"/>
<dbReference type="EMBL" id="FQVI01000066">
    <property type="protein sequence ID" value="SHF64523.1"/>
    <property type="molecule type" value="Genomic_DNA"/>
</dbReference>
<evidence type="ECO:0000313" key="1">
    <source>
        <dbReference type="EMBL" id="SHF64523.1"/>
    </source>
</evidence>
<dbReference type="RefSeq" id="WP_072854965.1">
    <property type="nucleotide sequence ID" value="NZ_FQVI01000066.1"/>
</dbReference>
<organism evidence="1 2">
    <name type="scientific">Lactonifactor longoviformis DSM 17459</name>
    <dbReference type="NCBI Taxonomy" id="1122155"/>
    <lineage>
        <taxon>Bacteria</taxon>
        <taxon>Bacillati</taxon>
        <taxon>Bacillota</taxon>
        <taxon>Clostridia</taxon>
        <taxon>Eubacteriales</taxon>
        <taxon>Clostridiaceae</taxon>
        <taxon>Lactonifactor</taxon>
    </lineage>
</organism>
<dbReference type="InterPro" id="IPR013324">
    <property type="entry name" value="RNA_pol_sigma_r3/r4-like"/>
</dbReference>
<accession>A0A1M5DBW7</accession>
<dbReference type="AlphaFoldDB" id="A0A1M5DBW7"/>
<gene>
    <name evidence="1" type="ORF">SAMN02745158_04493</name>
</gene>